<dbReference type="EMBL" id="MTQA01000562">
    <property type="protein sequence ID" value="PNP56037.1"/>
    <property type="molecule type" value="Genomic_DNA"/>
</dbReference>
<feature type="compositionally biased region" description="Basic residues" evidence="1">
    <location>
        <begin position="70"/>
        <end position="87"/>
    </location>
</feature>
<dbReference type="OrthoDB" id="5242801at2759"/>
<organism evidence="2 3">
    <name type="scientific">Gibberella nygamai</name>
    <name type="common">Bean root rot disease fungus</name>
    <name type="synonym">Fusarium nygamai</name>
    <dbReference type="NCBI Taxonomy" id="42673"/>
    <lineage>
        <taxon>Eukaryota</taxon>
        <taxon>Fungi</taxon>
        <taxon>Dikarya</taxon>
        <taxon>Ascomycota</taxon>
        <taxon>Pezizomycotina</taxon>
        <taxon>Sordariomycetes</taxon>
        <taxon>Hypocreomycetidae</taxon>
        <taxon>Hypocreales</taxon>
        <taxon>Nectriaceae</taxon>
        <taxon>Fusarium</taxon>
        <taxon>Fusarium fujikuroi species complex</taxon>
    </lineage>
</organism>
<keyword evidence="3" id="KW-1185">Reference proteome</keyword>
<comment type="caution">
    <text evidence="2">The sequence shown here is derived from an EMBL/GenBank/DDBJ whole genome shotgun (WGS) entry which is preliminary data.</text>
</comment>
<sequence>MNIGSEPFQQQNYDPMDVDSEFDLMRRRDNAFSNTKQIGSQNVKARTSAKTTFEHNAFNRPSRGNEKLKNARTRRNGVNKLSRRKPKNQPERQAYALPEKDVENAGKRKLALVASLSRRLVGHDLLNSFAENCEKTIPDWISLLRKTRLPNFTNSSDSCIINAFKAVDGVICGKQGTYLLRRLAYVQLMRLFVSLEAVIKSERESGGMIRKPGYGDVSVAIDIYMSAQESHQHPNDLRRELKERKRAGVSWRYLSGPSPLFTMIYSQASELIMYA</sequence>
<feature type="region of interest" description="Disordered" evidence="1">
    <location>
        <begin position="54"/>
        <end position="96"/>
    </location>
</feature>
<evidence type="ECO:0000313" key="3">
    <source>
        <dbReference type="Proteomes" id="UP000236664"/>
    </source>
</evidence>
<reference evidence="2 3" key="1">
    <citation type="submission" date="2017-06" db="EMBL/GenBank/DDBJ databases">
        <title>Genome of Fusarium nygamai isolate CS10214.</title>
        <authorList>
            <person name="Gardiner D.M."/>
            <person name="Obanor F."/>
            <person name="Kazan K."/>
        </authorList>
    </citation>
    <scope>NUCLEOTIDE SEQUENCE [LARGE SCALE GENOMIC DNA]</scope>
    <source>
        <strain evidence="2 3">CS10214</strain>
    </source>
</reference>
<proteinExistence type="predicted"/>
<evidence type="ECO:0000256" key="1">
    <source>
        <dbReference type="SAM" id="MobiDB-lite"/>
    </source>
</evidence>
<protein>
    <submittedName>
        <fullName evidence="2">Uncharacterized protein</fullName>
    </submittedName>
</protein>
<accession>A0A2K0UE58</accession>
<dbReference type="AlphaFoldDB" id="A0A2K0UE58"/>
<dbReference type="Proteomes" id="UP000236664">
    <property type="component" value="Unassembled WGS sequence"/>
</dbReference>
<gene>
    <name evidence="2" type="ORF">FNYG_15385</name>
</gene>
<name>A0A2K0UE58_GIBNY</name>
<evidence type="ECO:0000313" key="2">
    <source>
        <dbReference type="EMBL" id="PNP56037.1"/>
    </source>
</evidence>